<evidence type="ECO:0000313" key="3">
    <source>
        <dbReference type="Proteomes" id="UP000002640"/>
    </source>
</evidence>
<evidence type="ECO:0000256" key="1">
    <source>
        <dbReference type="SAM" id="MobiDB-lite"/>
    </source>
</evidence>
<dbReference type="AlphaFoldDB" id="G4ZGD7"/>
<proteinExistence type="predicted"/>
<dbReference type="EMBL" id="JH159154">
    <property type="protein sequence ID" value="EGZ18582.1"/>
    <property type="molecule type" value="Genomic_DNA"/>
</dbReference>
<dbReference type="InParanoid" id="G4ZGD7"/>
<gene>
    <name evidence="2" type="ORF">PHYSODRAFT_332336</name>
</gene>
<dbReference type="InterPro" id="IPR052050">
    <property type="entry name" value="SecEffector_AnkRepeat"/>
</dbReference>
<dbReference type="Proteomes" id="UP000002640">
    <property type="component" value="Unassembled WGS sequence"/>
</dbReference>
<feature type="region of interest" description="Disordered" evidence="1">
    <location>
        <begin position="1"/>
        <end position="35"/>
    </location>
</feature>
<name>G4ZGD7_PHYSP</name>
<dbReference type="SMR" id="G4ZGD7"/>
<dbReference type="PANTHER" id="PTHR46586:SF3">
    <property type="entry name" value="ANKYRIN REPEAT-CONTAINING PROTEIN"/>
    <property type="match status" value="1"/>
</dbReference>
<dbReference type="InterPro" id="IPR002110">
    <property type="entry name" value="Ankyrin_rpt"/>
</dbReference>
<dbReference type="KEGG" id="psoj:PHYSODRAFT_332336"/>
<protein>
    <submittedName>
        <fullName evidence="2">Uncharacterized protein</fullName>
    </submittedName>
</protein>
<dbReference type="GeneID" id="20646444"/>
<sequence>MNKALEDTIHVSLEEDDREVEEDEQEDEKGQADEVSCQASVVRVLPPELQAMSHVVKQIQEFSMTMEEGIMAAVKTGDVQWLVKLEEDDSYMLNVYGAAVVGAENGDVDLVRCLLELVDDREDRNDLEWDILGVAAEHGHSSVFELVYSVETIDPYILGYFAKDREALDNAIRVDNKPLMERLYRAYPGFVQGDWYERNAPTSMLGEAAQEGHLNAVKYLIERGHDSLEEENRAFIRAARGNCVETMVFFRDRGRISVETSNKAFELAAYFGSTEAVKFLHEKESISPESIAAGFELAASNVSYCYRGQRVKK</sequence>
<dbReference type="Pfam" id="PF12796">
    <property type="entry name" value="Ank_2"/>
    <property type="match status" value="1"/>
</dbReference>
<organism evidence="2 3">
    <name type="scientific">Phytophthora sojae (strain P6497)</name>
    <name type="common">Soybean stem and root rot agent</name>
    <name type="synonym">Phytophthora megasperma f. sp. glycines</name>
    <dbReference type="NCBI Taxonomy" id="1094619"/>
    <lineage>
        <taxon>Eukaryota</taxon>
        <taxon>Sar</taxon>
        <taxon>Stramenopiles</taxon>
        <taxon>Oomycota</taxon>
        <taxon>Peronosporomycetes</taxon>
        <taxon>Peronosporales</taxon>
        <taxon>Peronosporaceae</taxon>
        <taxon>Phytophthora</taxon>
    </lineage>
</organism>
<keyword evidence="3" id="KW-1185">Reference proteome</keyword>
<accession>G4ZGD7</accession>
<reference evidence="2 3" key="1">
    <citation type="journal article" date="2006" name="Science">
        <title>Phytophthora genome sequences uncover evolutionary origins and mechanisms of pathogenesis.</title>
        <authorList>
            <person name="Tyler B.M."/>
            <person name="Tripathy S."/>
            <person name="Zhang X."/>
            <person name="Dehal P."/>
            <person name="Jiang R.H."/>
            <person name="Aerts A."/>
            <person name="Arredondo F.D."/>
            <person name="Baxter L."/>
            <person name="Bensasson D."/>
            <person name="Beynon J.L."/>
            <person name="Chapman J."/>
            <person name="Damasceno C.M."/>
            <person name="Dorrance A.E."/>
            <person name="Dou D."/>
            <person name="Dickerman A.W."/>
            <person name="Dubchak I.L."/>
            <person name="Garbelotto M."/>
            <person name="Gijzen M."/>
            <person name="Gordon S.G."/>
            <person name="Govers F."/>
            <person name="Grunwald N.J."/>
            <person name="Huang W."/>
            <person name="Ivors K.L."/>
            <person name="Jones R.W."/>
            <person name="Kamoun S."/>
            <person name="Krampis K."/>
            <person name="Lamour K.H."/>
            <person name="Lee M.K."/>
            <person name="McDonald W.H."/>
            <person name="Medina M."/>
            <person name="Meijer H.J."/>
            <person name="Nordberg E.K."/>
            <person name="Maclean D.J."/>
            <person name="Ospina-Giraldo M.D."/>
            <person name="Morris P.F."/>
            <person name="Phuntumart V."/>
            <person name="Putnam N.H."/>
            <person name="Rash S."/>
            <person name="Rose J.K."/>
            <person name="Sakihama Y."/>
            <person name="Salamov A.A."/>
            <person name="Savidor A."/>
            <person name="Scheuring C.F."/>
            <person name="Smith B.M."/>
            <person name="Sobral B.W."/>
            <person name="Terry A."/>
            <person name="Torto-Alalibo T.A."/>
            <person name="Win J."/>
            <person name="Xu Z."/>
            <person name="Zhang H."/>
            <person name="Grigoriev I.V."/>
            <person name="Rokhsar D.S."/>
            <person name="Boore J.L."/>
        </authorList>
    </citation>
    <scope>NUCLEOTIDE SEQUENCE [LARGE SCALE GENOMIC DNA]</scope>
    <source>
        <strain evidence="2 3">P6497</strain>
    </source>
</reference>
<dbReference type="PANTHER" id="PTHR46586">
    <property type="entry name" value="ANKYRIN REPEAT-CONTAINING PROTEIN"/>
    <property type="match status" value="1"/>
</dbReference>
<evidence type="ECO:0000313" key="2">
    <source>
        <dbReference type="EMBL" id="EGZ18582.1"/>
    </source>
</evidence>
<feature type="compositionally biased region" description="Acidic residues" evidence="1">
    <location>
        <begin position="14"/>
        <end position="27"/>
    </location>
</feature>
<dbReference type="SUPFAM" id="SSF48403">
    <property type="entry name" value="Ankyrin repeat"/>
    <property type="match status" value="1"/>
</dbReference>
<dbReference type="RefSeq" id="XP_009527640.1">
    <property type="nucleotide sequence ID" value="XM_009529345.1"/>
</dbReference>
<dbReference type="Gene3D" id="1.25.40.20">
    <property type="entry name" value="Ankyrin repeat-containing domain"/>
    <property type="match status" value="1"/>
</dbReference>
<dbReference type="InterPro" id="IPR036770">
    <property type="entry name" value="Ankyrin_rpt-contain_sf"/>
</dbReference>
<feature type="compositionally biased region" description="Basic and acidic residues" evidence="1">
    <location>
        <begin position="1"/>
        <end position="13"/>
    </location>
</feature>